<keyword evidence="3" id="KW-1185">Reference proteome</keyword>
<dbReference type="EMBL" id="JAUIZM010000007">
    <property type="protein sequence ID" value="KAK1375716.1"/>
    <property type="molecule type" value="Genomic_DNA"/>
</dbReference>
<comment type="caution">
    <text evidence="2">The sequence shown here is derived from an EMBL/GenBank/DDBJ whole genome shotgun (WGS) entry which is preliminary data.</text>
</comment>
<proteinExistence type="predicted"/>
<dbReference type="Proteomes" id="UP001237642">
    <property type="component" value="Unassembled WGS sequence"/>
</dbReference>
<gene>
    <name evidence="2" type="ORF">POM88_031909</name>
</gene>
<reference evidence="2" key="2">
    <citation type="submission" date="2023-05" db="EMBL/GenBank/DDBJ databases">
        <authorList>
            <person name="Schelkunov M.I."/>
        </authorList>
    </citation>
    <scope>NUCLEOTIDE SEQUENCE</scope>
    <source>
        <strain evidence="2">Hsosn_3</strain>
        <tissue evidence="2">Leaf</tissue>
    </source>
</reference>
<accession>A0AAD8HZL7</accession>
<evidence type="ECO:0000313" key="2">
    <source>
        <dbReference type="EMBL" id="KAK1375716.1"/>
    </source>
</evidence>
<dbReference type="InterPro" id="IPR004158">
    <property type="entry name" value="DUF247_pln"/>
</dbReference>
<keyword evidence="1" id="KW-0472">Membrane</keyword>
<sequence>MLTRIHVGSKITQDFEKNRHDVGSYVRLMSELIVTPGDAKLLSNKGIIRANWEQREKLPKLFKELASNIGYSTQNVRVVRLQVEDYSQPPWEKIRQFLSLVLVLTLVQTIYTVLGYYKKSS</sequence>
<organism evidence="2 3">
    <name type="scientific">Heracleum sosnowskyi</name>
    <dbReference type="NCBI Taxonomy" id="360622"/>
    <lineage>
        <taxon>Eukaryota</taxon>
        <taxon>Viridiplantae</taxon>
        <taxon>Streptophyta</taxon>
        <taxon>Embryophyta</taxon>
        <taxon>Tracheophyta</taxon>
        <taxon>Spermatophyta</taxon>
        <taxon>Magnoliopsida</taxon>
        <taxon>eudicotyledons</taxon>
        <taxon>Gunneridae</taxon>
        <taxon>Pentapetalae</taxon>
        <taxon>asterids</taxon>
        <taxon>campanulids</taxon>
        <taxon>Apiales</taxon>
        <taxon>Apiaceae</taxon>
        <taxon>Apioideae</taxon>
        <taxon>apioid superclade</taxon>
        <taxon>Tordylieae</taxon>
        <taxon>Tordyliinae</taxon>
        <taxon>Heracleum</taxon>
    </lineage>
</organism>
<evidence type="ECO:0000256" key="1">
    <source>
        <dbReference type="SAM" id="Phobius"/>
    </source>
</evidence>
<protein>
    <submittedName>
        <fullName evidence="2">Uncharacterized protein</fullName>
    </submittedName>
</protein>
<dbReference type="AlphaFoldDB" id="A0AAD8HZL7"/>
<feature type="transmembrane region" description="Helical" evidence="1">
    <location>
        <begin position="97"/>
        <end position="117"/>
    </location>
</feature>
<keyword evidence="1" id="KW-0812">Transmembrane</keyword>
<reference evidence="2" key="1">
    <citation type="submission" date="2023-02" db="EMBL/GenBank/DDBJ databases">
        <title>Genome of toxic invasive species Heracleum sosnowskyi carries increased number of genes despite the absence of recent whole-genome duplications.</title>
        <authorList>
            <person name="Schelkunov M."/>
            <person name="Shtratnikova V."/>
            <person name="Makarenko M."/>
            <person name="Klepikova A."/>
            <person name="Omelchenko D."/>
            <person name="Novikova G."/>
            <person name="Obukhova E."/>
            <person name="Bogdanov V."/>
            <person name="Penin A."/>
            <person name="Logacheva M."/>
        </authorList>
    </citation>
    <scope>NUCLEOTIDE SEQUENCE</scope>
    <source>
        <strain evidence="2">Hsosn_3</strain>
        <tissue evidence="2">Leaf</tissue>
    </source>
</reference>
<evidence type="ECO:0000313" key="3">
    <source>
        <dbReference type="Proteomes" id="UP001237642"/>
    </source>
</evidence>
<keyword evidence="1" id="KW-1133">Transmembrane helix</keyword>
<name>A0AAD8HZL7_9APIA</name>
<dbReference type="Pfam" id="PF03140">
    <property type="entry name" value="DUF247"/>
    <property type="match status" value="1"/>
</dbReference>